<feature type="compositionally biased region" description="Low complexity" evidence="1">
    <location>
        <begin position="1"/>
        <end position="15"/>
    </location>
</feature>
<evidence type="ECO:0000313" key="3">
    <source>
        <dbReference type="EMBL" id="KAG8083986.1"/>
    </source>
</evidence>
<feature type="region of interest" description="Disordered" evidence="1">
    <location>
        <begin position="1"/>
        <end position="25"/>
    </location>
</feature>
<evidence type="ECO:0000313" key="4">
    <source>
        <dbReference type="Proteomes" id="UP000729402"/>
    </source>
</evidence>
<dbReference type="EMBL" id="JAAALK010000082">
    <property type="protein sequence ID" value="KAG8083984.1"/>
    <property type="molecule type" value="Genomic_DNA"/>
</dbReference>
<dbReference type="AlphaFoldDB" id="A0A8J5TBP3"/>
<organism evidence="2 4">
    <name type="scientific">Zizania palustris</name>
    <name type="common">Northern wild rice</name>
    <dbReference type="NCBI Taxonomy" id="103762"/>
    <lineage>
        <taxon>Eukaryota</taxon>
        <taxon>Viridiplantae</taxon>
        <taxon>Streptophyta</taxon>
        <taxon>Embryophyta</taxon>
        <taxon>Tracheophyta</taxon>
        <taxon>Spermatophyta</taxon>
        <taxon>Magnoliopsida</taxon>
        <taxon>Liliopsida</taxon>
        <taxon>Poales</taxon>
        <taxon>Poaceae</taxon>
        <taxon>BOP clade</taxon>
        <taxon>Oryzoideae</taxon>
        <taxon>Oryzeae</taxon>
        <taxon>Zizaniinae</taxon>
        <taxon>Zizania</taxon>
    </lineage>
</organism>
<reference evidence="2" key="1">
    <citation type="journal article" date="2021" name="bioRxiv">
        <title>Whole Genome Assembly and Annotation of Northern Wild Rice, Zizania palustris L., Supports a Whole Genome Duplication in the Zizania Genus.</title>
        <authorList>
            <person name="Haas M."/>
            <person name="Kono T."/>
            <person name="Macchietto M."/>
            <person name="Millas R."/>
            <person name="McGilp L."/>
            <person name="Shao M."/>
            <person name="Duquette J."/>
            <person name="Hirsch C.N."/>
            <person name="Kimball J."/>
        </authorList>
    </citation>
    <scope>NUCLEOTIDE SEQUENCE</scope>
    <source>
        <tissue evidence="2">Fresh leaf tissue</tissue>
    </source>
</reference>
<dbReference type="Proteomes" id="UP000729402">
    <property type="component" value="Unassembled WGS sequence"/>
</dbReference>
<gene>
    <name evidence="2" type="ORF">GUJ93_ZPchr0010g8440</name>
    <name evidence="3" type="ORF">GUJ93_ZPchr0010g9213</name>
</gene>
<reference evidence="2" key="2">
    <citation type="submission" date="2021-02" db="EMBL/GenBank/DDBJ databases">
        <authorList>
            <person name="Kimball J.A."/>
            <person name="Haas M.W."/>
            <person name="Macchietto M."/>
            <person name="Kono T."/>
            <person name="Duquette J."/>
            <person name="Shao M."/>
        </authorList>
    </citation>
    <scope>NUCLEOTIDE SEQUENCE</scope>
    <source>
        <tissue evidence="2">Fresh leaf tissue</tissue>
    </source>
</reference>
<keyword evidence="4" id="KW-1185">Reference proteome</keyword>
<comment type="caution">
    <text evidence="2">The sequence shown here is derived from an EMBL/GenBank/DDBJ whole genome shotgun (WGS) entry which is preliminary data.</text>
</comment>
<protein>
    <submittedName>
        <fullName evidence="2">Uncharacterized protein</fullName>
    </submittedName>
</protein>
<name>A0A8J5TBP3_ZIZPA</name>
<evidence type="ECO:0000313" key="2">
    <source>
        <dbReference type="EMBL" id="KAG8083984.1"/>
    </source>
</evidence>
<proteinExistence type="predicted"/>
<dbReference type="EMBL" id="JAAALK010000082">
    <property type="protein sequence ID" value="KAG8083986.1"/>
    <property type="molecule type" value="Genomic_DNA"/>
</dbReference>
<accession>A0A8J5TBP3</accession>
<sequence length="106" mass="11613">MHAPGPSSSSPRLSPQRNEGIPQSCRHQNSRLPFLLSRPAPALLHTSRGQRSSAHLSACLACRLPQWRMVQYCTIFHHTQHRITAVLHGIGTGIGILDLHPSISVA</sequence>
<evidence type="ECO:0000256" key="1">
    <source>
        <dbReference type="SAM" id="MobiDB-lite"/>
    </source>
</evidence>